<name>A0A250V5R0_STROL</name>
<accession>A0A250V5R0</accession>
<dbReference type="Proteomes" id="UP000217446">
    <property type="component" value="Unassembled WGS sequence"/>
</dbReference>
<comment type="caution">
    <text evidence="2">The sequence shown here is derived from an EMBL/GenBank/DDBJ whole genome shotgun (WGS) entry which is preliminary data.</text>
</comment>
<sequence length="216" mass="23806">MSHRRVARTEQFPRALDIAPGAKLHLQIACPVMAQAGYIPSEPRHEVDRFRVYLEVDEDLAPLGRAHAGEVPQTLIRPVLLAIHSVDAVSETEQHLVDRVGHFERRKVSIGACGRAFGTSCIHEHACVRCPMLWPDPAQREQLVEIRDNLLARIAEAEREGWLGEVEGLNVSLAGAEEKLAQLGRNSSSRSVVDLDFPVISGPDSSTCQPRSSQAE</sequence>
<reference evidence="3" key="1">
    <citation type="submission" date="2017-05" db="EMBL/GenBank/DDBJ databases">
        <title>Streptomyces olivochromogenes NBRC 3561 whole genome shotgun sequence.</title>
        <authorList>
            <person name="Dohra H."/>
            <person name="Kodani S."/>
        </authorList>
    </citation>
    <scope>NUCLEOTIDE SEQUENCE [LARGE SCALE GENOMIC DNA]</scope>
    <source>
        <strain evidence="3">NBRC 3561</strain>
    </source>
</reference>
<gene>
    <name evidence="2" type="ORF">SO3561_01007</name>
</gene>
<dbReference type="EMBL" id="BDQI01000001">
    <property type="protein sequence ID" value="GAX49518.1"/>
    <property type="molecule type" value="Genomic_DNA"/>
</dbReference>
<evidence type="ECO:0000313" key="2">
    <source>
        <dbReference type="EMBL" id="GAX49518.1"/>
    </source>
</evidence>
<keyword evidence="3" id="KW-1185">Reference proteome</keyword>
<proteinExistence type="predicted"/>
<dbReference type="STRING" id="1963.AQJ27_01010"/>
<dbReference type="AlphaFoldDB" id="A0A250V5R0"/>
<protein>
    <submittedName>
        <fullName evidence="2">Uncharacterized protein</fullName>
    </submittedName>
</protein>
<feature type="coiled-coil region" evidence="1">
    <location>
        <begin position="140"/>
        <end position="186"/>
    </location>
</feature>
<keyword evidence="1" id="KW-0175">Coiled coil</keyword>
<organism evidence="2 3">
    <name type="scientific">Streptomyces olivochromogenes</name>
    <dbReference type="NCBI Taxonomy" id="1963"/>
    <lineage>
        <taxon>Bacteria</taxon>
        <taxon>Bacillati</taxon>
        <taxon>Actinomycetota</taxon>
        <taxon>Actinomycetes</taxon>
        <taxon>Kitasatosporales</taxon>
        <taxon>Streptomycetaceae</taxon>
        <taxon>Streptomyces</taxon>
    </lineage>
</organism>
<evidence type="ECO:0000256" key="1">
    <source>
        <dbReference type="SAM" id="Coils"/>
    </source>
</evidence>
<evidence type="ECO:0000313" key="3">
    <source>
        <dbReference type="Proteomes" id="UP000217446"/>
    </source>
</evidence>